<dbReference type="Pfam" id="PF01553">
    <property type="entry name" value="Acyltransferase"/>
    <property type="match status" value="1"/>
</dbReference>
<evidence type="ECO:0000259" key="4">
    <source>
        <dbReference type="SMART" id="SM00563"/>
    </source>
</evidence>
<dbReference type="GO" id="GO:0006654">
    <property type="term" value="P:phosphatidic acid biosynthetic process"/>
    <property type="evidence" value="ECO:0007669"/>
    <property type="project" value="TreeGrafter"/>
</dbReference>
<proteinExistence type="predicted"/>
<sequence length="188" mass="21664">MPVSVEMHFTPEKDKVYIFCPNHFSYLDIPAMGLNPVNAIFVGKNDMEKIPLFGYMYRKLHITVNRESVKSRYETLLRAGKAVEDGKSLTIFPEGGIITRHPPVMARFKDGAFRTAIEKQIEIVPVTIPYNWIILPDSTFLPKRHSMKVIFHEPISTLGMTLSETGSLREKTFRIIDAELKKYFNEDR</sequence>
<accession>A0A9X1HTJ0</accession>
<dbReference type="SMART" id="SM00563">
    <property type="entry name" value="PlsC"/>
    <property type="match status" value="1"/>
</dbReference>
<dbReference type="PANTHER" id="PTHR10434">
    <property type="entry name" value="1-ACYL-SN-GLYCEROL-3-PHOSPHATE ACYLTRANSFERASE"/>
    <property type="match status" value="1"/>
</dbReference>
<evidence type="ECO:0000256" key="1">
    <source>
        <dbReference type="ARBA" id="ARBA00005189"/>
    </source>
</evidence>
<organism evidence="5 6">
    <name type="scientific">Fulvivirga sedimenti</name>
    <dbReference type="NCBI Taxonomy" id="2879465"/>
    <lineage>
        <taxon>Bacteria</taxon>
        <taxon>Pseudomonadati</taxon>
        <taxon>Bacteroidota</taxon>
        <taxon>Cytophagia</taxon>
        <taxon>Cytophagales</taxon>
        <taxon>Fulvivirgaceae</taxon>
        <taxon>Fulvivirga</taxon>
    </lineage>
</organism>
<comment type="pathway">
    <text evidence="1">Lipid metabolism.</text>
</comment>
<dbReference type="GO" id="GO:0003841">
    <property type="term" value="F:1-acylglycerol-3-phosphate O-acyltransferase activity"/>
    <property type="evidence" value="ECO:0007669"/>
    <property type="project" value="TreeGrafter"/>
</dbReference>
<gene>
    <name evidence="5" type="ORF">LDX50_24405</name>
</gene>
<dbReference type="InterPro" id="IPR002123">
    <property type="entry name" value="Plipid/glycerol_acylTrfase"/>
</dbReference>
<comment type="caution">
    <text evidence="5">The sequence shown here is derived from an EMBL/GenBank/DDBJ whole genome shotgun (WGS) entry which is preliminary data.</text>
</comment>
<protein>
    <submittedName>
        <fullName evidence="5">1-acyl-sn-glycerol-3-phosphate acyltransferase</fullName>
    </submittedName>
</protein>
<dbReference type="AlphaFoldDB" id="A0A9X1HTJ0"/>
<name>A0A9X1HTJ0_9BACT</name>
<evidence type="ECO:0000256" key="2">
    <source>
        <dbReference type="ARBA" id="ARBA00022679"/>
    </source>
</evidence>
<keyword evidence="2" id="KW-0808">Transferase</keyword>
<reference evidence="5" key="1">
    <citation type="submission" date="2021-09" db="EMBL/GenBank/DDBJ databases">
        <title>Fulvivirga sp. isolated from coastal sediment.</title>
        <authorList>
            <person name="Yu H."/>
        </authorList>
    </citation>
    <scope>NUCLEOTIDE SEQUENCE</scope>
    <source>
        <strain evidence="5">1062</strain>
    </source>
</reference>
<keyword evidence="6" id="KW-1185">Reference proteome</keyword>
<keyword evidence="3 5" id="KW-0012">Acyltransferase</keyword>
<evidence type="ECO:0000256" key="3">
    <source>
        <dbReference type="ARBA" id="ARBA00023315"/>
    </source>
</evidence>
<dbReference type="EMBL" id="JAIXNE010000005">
    <property type="protein sequence ID" value="MCA6078039.1"/>
    <property type="molecule type" value="Genomic_DNA"/>
</dbReference>
<dbReference type="Proteomes" id="UP001139409">
    <property type="component" value="Unassembled WGS sequence"/>
</dbReference>
<evidence type="ECO:0000313" key="5">
    <source>
        <dbReference type="EMBL" id="MCA6078039.1"/>
    </source>
</evidence>
<dbReference type="PANTHER" id="PTHR10434:SF66">
    <property type="entry name" value="PHOSPHOLIPID_GLYCEROL ACYLTRANSFERASE DOMAIN-CONTAINING PROTEIN"/>
    <property type="match status" value="1"/>
</dbReference>
<feature type="domain" description="Phospholipid/glycerol acyltransferase" evidence="4">
    <location>
        <begin position="17"/>
        <end position="131"/>
    </location>
</feature>
<dbReference type="RefSeq" id="WP_225698899.1">
    <property type="nucleotide sequence ID" value="NZ_JAIXNE010000005.1"/>
</dbReference>
<dbReference type="CDD" id="cd07989">
    <property type="entry name" value="LPLAT_AGPAT-like"/>
    <property type="match status" value="1"/>
</dbReference>
<evidence type="ECO:0000313" key="6">
    <source>
        <dbReference type="Proteomes" id="UP001139409"/>
    </source>
</evidence>
<dbReference type="SUPFAM" id="SSF69593">
    <property type="entry name" value="Glycerol-3-phosphate (1)-acyltransferase"/>
    <property type="match status" value="1"/>
</dbReference>